<dbReference type="Proteomes" id="UP000319342">
    <property type="component" value="Chromosome"/>
</dbReference>
<proteinExistence type="predicted"/>
<evidence type="ECO:0000313" key="3">
    <source>
        <dbReference type="EMBL" id="QDU83714.1"/>
    </source>
</evidence>
<dbReference type="OrthoDB" id="5287961at2"/>
<protein>
    <submittedName>
        <fullName evidence="3">ASPIC and UnbV</fullName>
    </submittedName>
</protein>
<dbReference type="Pfam" id="PF13517">
    <property type="entry name" value="FG-GAP_3"/>
    <property type="match status" value="3"/>
</dbReference>
<sequence>MLSTTLFAAVGATVGATVAATSHSLQDGGGAAAATSAAVPAPTFVRRDLVVDGQPVRTRCGSPLKNYILEVNGSGVVLGDFDGSGSVDLVVVSGSTIERAEAGEPGDAARLFLNDGAAHFGAAPEAFALTPGRWGMGGTAGDLDNDGHLDLVVTNWGADQVFLNAGGTGFRDATEGSGLNGKRWGTSAALLDHDLDGNLDLVVVNYLSFRRDEISSRESGECKWKGLPVMCGPEGLTAVHDQLYRGNGDGTFSDVTSEAGFRPENAGFGLGVTTLDYDGDGDTDVYVTNDSTPNFLWENQGDGTFLEVGFRRGVDLDSNGKEQAGMGIACGDVNEDGLPDLFVTNFSGENNALYQSRASKTGRAPRFSDRSHSAGVGGPSMQLLGWGTGMFDVELDGDLDLFVLNGHVYPQADSPGTDTTYAQPDQLFVNNGDGIFDERSLSSGPDLVSRGGAFADLDGDGDIDVVATQVEGAIQIHENTTANENRWIAFVLDVEGGNRDGLGARVEIAVGERRSAAEIRTSSGFQAAVPARAHFGLGRAERVDSVSVRLPDGRTRRFEGLAAGQVHRLVVPASAPDAANGATTGTEGGR</sequence>
<gene>
    <name evidence="3" type="ORF">Pla163_08150</name>
</gene>
<keyword evidence="4" id="KW-1185">Reference proteome</keyword>
<evidence type="ECO:0000313" key="4">
    <source>
        <dbReference type="Proteomes" id="UP000319342"/>
    </source>
</evidence>
<evidence type="ECO:0000256" key="1">
    <source>
        <dbReference type="ARBA" id="ARBA00022729"/>
    </source>
</evidence>
<reference evidence="3 4" key="1">
    <citation type="submission" date="2019-02" db="EMBL/GenBank/DDBJ databases">
        <title>Deep-cultivation of Planctomycetes and their phenomic and genomic characterization uncovers novel biology.</title>
        <authorList>
            <person name="Wiegand S."/>
            <person name="Jogler M."/>
            <person name="Boedeker C."/>
            <person name="Pinto D."/>
            <person name="Vollmers J."/>
            <person name="Rivas-Marin E."/>
            <person name="Kohn T."/>
            <person name="Peeters S.H."/>
            <person name="Heuer A."/>
            <person name="Rast P."/>
            <person name="Oberbeckmann S."/>
            <person name="Bunk B."/>
            <person name="Jeske O."/>
            <person name="Meyerdierks A."/>
            <person name="Storesund J.E."/>
            <person name="Kallscheuer N."/>
            <person name="Luecker S."/>
            <person name="Lage O.M."/>
            <person name="Pohl T."/>
            <person name="Merkel B.J."/>
            <person name="Hornburger P."/>
            <person name="Mueller R.-W."/>
            <person name="Bruemmer F."/>
            <person name="Labrenz M."/>
            <person name="Spormann A.M."/>
            <person name="Op den Camp H."/>
            <person name="Overmann J."/>
            <person name="Amann R."/>
            <person name="Jetten M.S.M."/>
            <person name="Mascher T."/>
            <person name="Medema M.H."/>
            <person name="Devos D.P."/>
            <person name="Kaster A.-K."/>
            <person name="Ovreas L."/>
            <person name="Rohde M."/>
            <person name="Galperin M.Y."/>
            <person name="Jogler C."/>
        </authorList>
    </citation>
    <scope>NUCLEOTIDE SEQUENCE [LARGE SCALE GENOMIC DNA]</scope>
    <source>
        <strain evidence="3 4">Pla163</strain>
    </source>
</reference>
<dbReference type="PANTHER" id="PTHR16026">
    <property type="entry name" value="CARTILAGE ACIDIC PROTEIN 1"/>
    <property type="match status" value="1"/>
</dbReference>
<dbReference type="PANTHER" id="PTHR16026:SF0">
    <property type="entry name" value="CARTILAGE ACIDIC PROTEIN 1"/>
    <property type="match status" value="1"/>
</dbReference>
<keyword evidence="1" id="KW-0732">Signal</keyword>
<name>A0A518CWW4_9BACT</name>
<dbReference type="InterPro" id="IPR028994">
    <property type="entry name" value="Integrin_alpha_N"/>
</dbReference>
<dbReference type="EMBL" id="CP036290">
    <property type="protein sequence ID" value="QDU83714.1"/>
    <property type="molecule type" value="Genomic_DNA"/>
</dbReference>
<evidence type="ECO:0000259" key="2">
    <source>
        <dbReference type="Pfam" id="PF07593"/>
    </source>
</evidence>
<dbReference type="Pfam" id="PF07593">
    <property type="entry name" value="UnbV_ASPIC"/>
    <property type="match status" value="1"/>
</dbReference>
<dbReference type="SUPFAM" id="SSF69318">
    <property type="entry name" value="Integrin alpha N-terminal domain"/>
    <property type="match status" value="1"/>
</dbReference>
<feature type="domain" description="ASPIC/UnbV" evidence="2">
    <location>
        <begin position="501"/>
        <end position="567"/>
    </location>
</feature>
<organism evidence="3 4">
    <name type="scientific">Rohdeia mirabilis</name>
    <dbReference type="NCBI Taxonomy" id="2528008"/>
    <lineage>
        <taxon>Bacteria</taxon>
        <taxon>Pseudomonadati</taxon>
        <taxon>Planctomycetota</taxon>
        <taxon>Planctomycetia</taxon>
        <taxon>Planctomycetia incertae sedis</taxon>
        <taxon>Rohdeia</taxon>
    </lineage>
</organism>
<dbReference type="RefSeq" id="WP_145183913.1">
    <property type="nucleotide sequence ID" value="NZ_CP036290.1"/>
</dbReference>
<dbReference type="InterPro" id="IPR011519">
    <property type="entry name" value="UnbV_ASPIC"/>
</dbReference>
<accession>A0A518CWW4</accession>
<dbReference type="InterPro" id="IPR027039">
    <property type="entry name" value="Crtac1"/>
</dbReference>
<dbReference type="AlphaFoldDB" id="A0A518CWW4"/>
<dbReference type="InterPro" id="IPR013517">
    <property type="entry name" value="FG-GAP"/>
</dbReference>
<dbReference type="Gene3D" id="2.130.10.130">
    <property type="entry name" value="Integrin alpha, N-terminal"/>
    <property type="match status" value="2"/>
</dbReference>